<keyword evidence="2 6" id="KW-0547">Nucleotide-binding</keyword>
<reference evidence="8" key="1">
    <citation type="journal article" date="2020" name="Fungal Divers.">
        <title>Resolving the Mortierellaceae phylogeny through synthesis of multi-gene phylogenetics and phylogenomics.</title>
        <authorList>
            <person name="Vandepol N."/>
            <person name="Liber J."/>
            <person name="Desiro A."/>
            <person name="Na H."/>
            <person name="Kennedy M."/>
            <person name="Barry K."/>
            <person name="Grigoriev I.V."/>
            <person name="Miller A.N."/>
            <person name="O'Donnell K."/>
            <person name="Stajich J.E."/>
            <person name="Bonito G."/>
        </authorList>
    </citation>
    <scope>NUCLEOTIDE SEQUENCE</scope>
    <source>
        <strain evidence="8">KOD948</strain>
    </source>
</reference>
<comment type="caution">
    <text evidence="8">The sequence shown here is derived from an EMBL/GenBank/DDBJ whole genome shotgun (WGS) entry which is preliminary data.</text>
</comment>
<evidence type="ECO:0000259" key="7">
    <source>
        <dbReference type="PROSITE" id="PS50823"/>
    </source>
</evidence>
<dbReference type="InterPro" id="IPR004044">
    <property type="entry name" value="KH_dom_type_2"/>
</dbReference>
<dbReference type="Pfam" id="PF07650">
    <property type="entry name" value="KH_2"/>
    <property type="match status" value="1"/>
</dbReference>
<evidence type="ECO:0000256" key="5">
    <source>
        <dbReference type="PROSITE-ProRule" id="PRU00118"/>
    </source>
</evidence>
<dbReference type="Gene3D" id="3.30.300.20">
    <property type="match status" value="1"/>
</dbReference>
<dbReference type="GO" id="GO:0000028">
    <property type="term" value="P:ribosomal small subunit assembly"/>
    <property type="evidence" value="ECO:0007669"/>
    <property type="project" value="TreeGrafter"/>
</dbReference>
<dbReference type="InterPro" id="IPR005225">
    <property type="entry name" value="Small_GTP-bd"/>
</dbReference>
<protein>
    <submittedName>
        <fullName evidence="8">Era Like 12S Mitochondrial RRNA Chaperone 1</fullName>
    </submittedName>
</protein>
<dbReference type="GO" id="GO:0043024">
    <property type="term" value="F:ribosomal small subunit binding"/>
    <property type="evidence" value="ECO:0007669"/>
    <property type="project" value="TreeGrafter"/>
</dbReference>
<sequence length="316" mass="35697">MPIFASPASMTIRLPKVFVNFDQPPNSEISKIALIGSPNVGKSTIVNDLVKSTISIVSVRPHTTRERIKAVLTQDNKQTVFYDTPGVVPEKNLSRLNRELVTASWKALEDADHLLVVMDCNKLLKHSVVTESYIFQRLEKLEKAIPATLVFNKMDLVKGQEDKIQEIAATYNNQYPHFVKTIFTSAQSPKVGIQELRSHILSLTQPGPWLYPATQKTDQSDLSRVEDMIRSELYAVLKLPYFVKQVNVGWTELEGNILRIDQNLVVERPGMKKIIVGTDGVVIRDLTIKARQDISRALGRRVMLNLQVKVKKSRKV</sequence>
<name>A0A9P6Q5B5_9FUNG</name>
<evidence type="ECO:0000256" key="1">
    <source>
        <dbReference type="ARBA" id="ARBA00007921"/>
    </source>
</evidence>
<dbReference type="PRINTS" id="PR00326">
    <property type="entry name" value="GTP1OBG"/>
</dbReference>
<dbReference type="InterPro" id="IPR015946">
    <property type="entry name" value="KH_dom-like_a/b"/>
</dbReference>
<dbReference type="PANTHER" id="PTHR42698:SF1">
    <property type="entry name" value="GTPASE ERA, MITOCHONDRIAL"/>
    <property type="match status" value="1"/>
</dbReference>
<dbReference type="NCBIfam" id="TIGR00231">
    <property type="entry name" value="small_GTP"/>
    <property type="match status" value="1"/>
</dbReference>
<dbReference type="CDD" id="cd22534">
    <property type="entry name" value="KH-II_Era"/>
    <property type="match status" value="1"/>
</dbReference>
<gene>
    <name evidence="8" type="primary">ERAL1</name>
    <name evidence="8" type="ORF">BG011_001434</name>
</gene>
<evidence type="ECO:0000313" key="8">
    <source>
        <dbReference type="EMBL" id="KAG0261015.1"/>
    </source>
</evidence>
<dbReference type="GO" id="GO:0019843">
    <property type="term" value="F:rRNA binding"/>
    <property type="evidence" value="ECO:0007669"/>
    <property type="project" value="TreeGrafter"/>
</dbReference>
<evidence type="ECO:0000256" key="2">
    <source>
        <dbReference type="ARBA" id="ARBA00022741"/>
    </source>
</evidence>
<keyword evidence="4 6" id="KW-0342">GTP-binding</keyword>
<evidence type="ECO:0000256" key="3">
    <source>
        <dbReference type="ARBA" id="ARBA00022884"/>
    </source>
</evidence>
<proteinExistence type="inferred from homology"/>
<dbReference type="NCBIfam" id="TIGR00436">
    <property type="entry name" value="era"/>
    <property type="match status" value="1"/>
</dbReference>
<dbReference type="AlphaFoldDB" id="A0A9P6Q5B5"/>
<dbReference type="CDD" id="cd04163">
    <property type="entry name" value="Era"/>
    <property type="match status" value="1"/>
</dbReference>
<accession>A0A9P6Q5B5</accession>
<dbReference type="SUPFAM" id="SSF52540">
    <property type="entry name" value="P-loop containing nucleoside triphosphate hydrolases"/>
    <property type="match status" value="1"/>
</dbReference>
<evidence type="ECO:0000256" key="6">
    <source>
        <dbReference type="RuleBase" id="RU003761"/>
    </source>
</evidence>
<dbReference type="InterPro" id="IPR005662">
    <property type="entry name" value="GTPase_Era-like"/>
</dbReference>
<dbReference type="InterPro" id="IPR027417">
    <property type="entry name" value="P-loop_NTPase"/>
</dbReference>
<dbReference type="Gene3D" id="3.40.50.300">
    <property type="entry name" value="P-loop containing nucleotide triphosphate hydrolases"/>
    <property type="match status" value="1"/>
</dbReference>
<keyword evidence="9" id="KW-1185">Reference proteome</keyword>
<dbReference type="PANTHER" id="PTHR42698">
    <property type="entry name" value="GTPASE ERA"/>
    <property type="match status" value="1"/>
</dbReference>
<dbReference type="InterPro" id="IPR030388">
    <property type="entry name" value="G_ERA_dom"/>
</dbReference>
<keyword evidence="3 5" id="KW-0694">RNA-binding</keyword>
<organism evidence="8 9">
    <name type="scientific">Mortierella polycephala</name>
    <dbReference type="NCBI Taxonomy" id="41804"/>
    <lineage>
        <taxon>Eukaryota</taxon>
        <taxon>Fungi</taxon>
        <taxon>Fungi incertae sedis</taxon>
        <taxon>Mucoromycota</taxon>
        <taxon>Mortierellomycotina</taxon>
        <taxon>Mortierellomycetes</taxon>
        <taxon>Mortierellales</taxon>
        <taxon>Mortierellaceae</taxon>
        <taxon>Mortierella</taxon>
    </lineage>
</organism>
<dbReference type="Proteomes" id="UP000726737">
    <property type="component" value="Unassembled WGS sequence"/>
</dbReference>
<dbReference type="GO" id="GO:0005525">
    <property type="term" value="F:GTP binding"/>
    <property type="evidence" value="ECO:0007669"/>
    <property type="project" value="UniProtKB-KW"/>
</dbReference>
<dbReference type="EMBL" id="JAAAJA010000138">
    <property type="protein sequence ID" value="KAG0261015.1"/>
    <property type="molecule type" value="Genomic_DNA"/>
</dbReference>
<evidence type="ECO:0000256" key="4">
    <source>
        <dbReference type="ARBA" id="ARBA00023134"/>
    </source>
</evidence>
<dbReference type="HAMAP" id="MF_00367">
    <property type="entry name" value="GTPase_Era"/>
    <property type="match status" value="1"/>
</dbReference>
<dbReference type="InterPro" id="IPR006073">
    <property type="entry name" value="GTP-bd"/>
</dbReference>
<dbReference type="OrthoDB" id="188276at2759"/>
<dbReference type="SUPFAM" id="SSF54814">
    <property type="entry name" value="Prokaryotic type KH domain (KH-domain type II)"/>
    <property type="match status" value="1"/>
</dbReference>
<evidence type="ECO:0000313" key="9">
    <source>
        <dbReference type="Proteomes" id="UP000726737"/>
    </source>
</evidence>
<dbReference type="PROSITE" id="PS50823">
    <property type="entry name" value="KH_TYPE_2"/>
    <property type="match status" value="1"/>
</dbReference>
<comment type="similarity">
    <text evidence="1 6">Belongs to the TRAFAC class TrmE-Era-EngA-EngB-Septin-like GTPase superfamily. Era GTPase family.</text>
</comment>
<feature type="domain" description="KH type-2" evidence="7">
    <location>
        <begin position="229"/>
        <end position="312"/>
    </location>
</feature>
<dbReference type="Pfam" id="PF01926">
    <property type="entry name" value="MMR_HSR1"/>
    <property type="match status" value="1"/>
</dbReference>
<dbReference type="InterPro" id="IPR009019">
    <property type="entry name" value="KH_sf_prok-type"/>
</dbReference>